<evidence type="ECO:0000256" key="9">
    <source>
        <dbReference type="ARBA" id="ARBA00022840"/>
    </source>
</evidence>
<dbReference type="CDD" id="cd18626">
    <property type="entry name" value="CD_eEF3"/>
    <property type="match status" value="1"/>
</dbReference>
<gene>
    <name evidence="19" type="ORF">CAUPRSCDRAFT_5396</name>
    <name evidence="20" type="ORF">CXG81DRAFT_11088</name>
</gene>
<dbReference type="GO" id="GO:0005524">
    <property type="term" value="F:ATP binding"/>
    <property type="evidence" value="ECO:0007669"/>
    <property type="project" value="UniProtKB-KW"/>
</dbReference>
<keyword evidence="11" id="KW-0648">Protein biosynthesis</keyword>
<comment type="similarity">
    <text evidence="3">Belongs to the ABC transporter superfamily. ABCF family. EF3 subfamily.</text>
</comment>
<dbReference type="InterPro" id="IPR021133">
    <property type="entry name" value="HEAT_type_2"/>
</dbReference>
<comment type="pathway">
    <text evidence="2">Protein biosynthesis; polypeptide chain elongation.</text>
</comment>
<keyword evidence="10" id="KW-0694">RNA-binding</keyword>
<dbReference type="PROSITE" id="PS50077">
    <property type="entry name" value="HEAT_REPEAT"/>
    <property type="match status" value="1"/>
</dbReference>
<dbReference type="AlphaFoldDB" id="A0A4P9XA09"/>
<evidence type="ECO:0000256" key="4">
    <source>
        <dbReference type="ARBA" id="ARBA00022490"/>
    </source>
</evidence>
<keyword evidence="6" id="KW-0547">Nucleotide-binding</keyword>
<evidence type="ECO:0000256" key="8">
    <source>
        <dbReference type="ARBA" id="ARBA00022801"/>
    </source>
</evidence>
<protein>
    <recommendedName>
        <fullName evidence="13">Elongation factor 3</fullName>
    </recommendedName>
    <alternativeName>
        <fullName evidence="14">Eukaryotic elongation factor 3</fullName>
    </alternativeName>
</protein>
<evidence type="ECO:0000256" key="11">
    <source>
        <dbReference type="ARBA" id="ARBA00022917"/>
    </source>
</evidence>
<organism evidence="20 22">
    <name type="scientific">Caulochytrium protostelioides</name>
    <dbReference type="NCBI Taxonomy" id="1555241"/>
    <lineage>
        <taxon>Eukaryota</taxon>
        <taxon>Fungi</taxon>
        <taxon>Fungi incertae sedis</taxon>
        <taxon>Chytridiomycota</taxon>
        <taxon>Chytridiomycota incertae sedis</taxon>
        <taxon>Chytridiomycetes</taxon>
        <taxon>Caulochytriales</taxon>
        <taxon>Caulochytriaceae</taxon>
        <taxon>Caulochytrium</taxon>
    </lineage>
</organism>
<dbReference type="InterPro" id="IPR003439">
    <property type="entry name" value="ABC_transporter-like_ATP-bd"/>
</dbReference>
<evidence type="ECO:0000313" key="20">
    <source>
        <dbReference type="EMBL" id="RKP02178.1"/>
    </source>
</evidence>
<dbReference type="CDD" id="cd03221">
    <property type="entry name" value="ABCF_EF-3"/>
    <property type="match status" value="1"/>
</dbReference>
<dbReference type="FunFam" id="2.40.50.990:FF:000002">
    <property type="entry name" value="mRNA export factor elf1"/>
    <property type="match status" value="1"/>
</dbReference>
<evidence type="ECO:0000313" key="21">
    <source>
        <dbReference type="Proteomes" id="UP000268535"/>
    </source>
</evidence>
<comment type="catalytic activity">
    <reaction evidence="12">
        <text>ATP + H2O = ADP + phosphate + H(+)</text>
        <dbReference type="Rhea" id="RHEA:13065"/>
        <dbReference type="ChEBI" id="CHEBI:15377"/>
        <dbReference type="ChEBI" id="CHEBI:15378"/>
        <dbReference type="ChEBI" id="CHEBI:30616"/>
        <dbReference type="ChEBI" id="CHEBI:43474"/>
        <dbReference type="ChEBI" id="CHEBI:456216"/>
    </reaction>
</comment>
<dbReference type="OrthoDB" id="2110130at2759"/>
<dbReference type="Gene3D" id="3.40.50.300">
    <property type="entry name" value="P-loop containing nucleotide triphosphate hydrolases"/>
    <property type="match status" value="2"/>
</dbReference>
<dbReference type="InterPro" id="IPR016197">
    <property type="entry name" value="Chromo-like_dom_sf"/>
</dbReference>
<evidence type="ECO:0000313" key="22">
    <source>
        <dbReference type="Proteomes" id="UP000274922"/>
    </source>
</evidence>
<feature type="domain" description="ABC transporter" evidence="18">
    <location>
        <begin position="466"/>
        <end position="681"/>
    </location>
</feature>
<name>A0A4P9XA09_9FUNG</name>
<dbReference type="Pfam" id="PF00005">
    <property type="entry name" value="ABC_tran"/>
    <property type="match status" value="2"/>
</dbReference>
<keyword evidence="16" id="KW-0175">Coiled coil</keyword>
<keyword evidence="8" id="KW-0378">Hydrolase</keyword>
<evidence type="ECO:0000256" key="13">
    <source>
        <dbReference type="ARBA" id="ARBA00050030"/>
    </source>
</evidence>
<evidence type="ECO:0000256" key="14">
    <source>
        <dbReference type="ARBA" id="ARBA00050045"/>
    </source>
</evidence>
<comment type="subcellular location">
    <subcellularLocation>
        <location evidence="1">Cytoplasm</location>
    </subcellularLocation>
</comment>
<dbReference type="GO" id="GO:0003746">
    <property type="term" value="F:translation elongation factor activity"/>
    <property type="evidence" value="ECO:0007669"/>
    <property type="project" value="UniProtKB-KW"/>
</dbReference>
<dbReference type="InterPro" id="IPR034085">
    <property type="entry name" value="TOG"/>
</dbReference>
<evidence type="ECO:0000256" key="1">
    <source>
        <dbReference type="ARBA" id="ARBA00004496"/>
    </source>
</evidence>
<dbReference type="InterPro" id="IPR000953">
    <property type="entry name" value="Chromo/chromo_shadow_dom"/>
</dbReference>
<evidence type="ECO:0000256" key="12">
    <source>
        <dbReference type="ARBA" id="ARBA00049360"/>
    </source>
</evidence>
<dbReference type="GO" id="GO:0005737">
    <property type="term" value="C:cytoplasm"/>
    <property type="evidence" value="ECO:0007669"/>
    <property type="project" value="UniProtKB-SubCell"/>
</dbReference>
<dbReference type="Pfam" id="PF24987">
    <property type="entry name" value="HEAT_EF3_N"/>
    <property type="match status" value="1"/>
</dbReference>
<keyword evidence="22" id="KW-1185">Reference proteome</keyword>
<dbReference type="UniPathway" id="UPA00345"/>
<dbReference type="Proteomes" id="UP000268535">
    <property type="component" value="Unassembled WGS sequence"/>
</dbReference>
<dbReference type="InterPro" id="IPR047038">
    <property type="entry name" value="eEF3_chromodomain-like_sf"/>
</dbReference>
<dbReference type="InterPro" id="IPR017871">
    <property type="entry name" value="ABC_transporter-like_CS"/>
</dbReference>
<evidence type="ECO:0000256" key="15">
    <source>
        <dbReference type="PROSITE-ProRule" id="PRU00103"/>
    </source>
</evidence>
<evidence type="ECO:0000256" key="7">
    <source>
        <dbReference type="ARBA" id="ARBA00022768"/>
    </source>
</evidence>
<dbReference type="PROSITE" id="PS50893">
    <property type="entry name" value="ABC_TRANSPORTER_2"/>
    <property type="match status" value="2"/>
</dbReference>
<dbReference type="InterPro" id="IPR050611">
    <property type="entry name" value="ABCF"/>
</dbReference>
<dbReference type="STRING" id="1555241.A0A4P9XA09"/>
<dbReference type="InterPro" id="IPR015688">
    <property type="entry name" value="eEF3_ABC2_chromodomain-like"/>
</dbReference>
<feature type="repeat" description="HEAT" evidence="15">
    <location>
        <begin position="120"/>
        <end position="157"/>
    </location>
</feature>
<dbReference type="SMART" id="SM01349">
    <property type="entry name" value="TOG"/>
    <property type="match status" value="1"/>
</dbReference>
<dbReference type="GO" id="GO:0003723">
    <property type="term" value="F:RNA binding"/>
    <property type="evidence" value="ECO:0007669"/>
    <property type="project" value="UniProtKB-KW"/>
</dbReference>
<dbReference type="SUPFAM" id="SSF54160">
    <property type="entry name" value="Chromo domain-like"/>
    <property type="match status" value="1"/>
</dbReference>
<dbReference type="PROSITE" id="PS00211">
    <property type="entry name" value="ABC_TRANSPORTER_1"/>
    <property type="match status" value="2"/>
</dbReference>
<evidence type="ECO:0000256" key="5">
    <source>
        <dbReference type="ARBA" id="ARBA00022737"/>
    </source>
</evidence>
<evidence type="ECO:0000313" key="19">
    <source>
        <dbReference type="EMBL" id="RKO98144.1"/>
    </source>
</evidence>
<reference evidence="19" key="3">
    <citation type="submission" date="2018-08" db="EMBL/GenBank/DDBJ databases">
        <title>Leveraging single-cell genomics to expand the Fungal Tree of Life.</title>
        <authorList>
            <consortium name="DOE Joint Genome Institute"/>
            <person name="Ahrendt S.R."/>
            <person name="Quandt C.A."/>
            <person name="Ciobanu D."/>
            <person name="Clum A."/>
            <person name="Salamov A."/>
            <person name="Andreopoulos B."/>
            <person name="Cheng J.-F."/>
            <person name="Woyke T."/>
            <person name="Pelin A."/>
            <person name="Henrissat B."/>
            <person name="Reynolds N."/>
            <person name="Benny G.L."/>
            <person name="Smith M.E."/>
            <person name="James T.Y."/>
            <person name="Grigoriev I.V."/>
        </authorList>
    </citation>
    <scope>NUCLEOTIDE SEQUENCE</scope>
    <source>
        <strain evidence="19">ATCC 52028</strain>
    </source>
</reference>
<sequence length="1069" mass="118556">MARKGGKGKANSANESPASSSASLNLTPQQQAQKDALPAVYEPLFLGEGAYDARRAAALALVKNVVEGGWQTAFEVLEIAKTLQAAFEDKKQNAREGAVYFYQALLEDQGAAAEPFVVESLPALLNALGDKAATVRDSALATLTKLFTTMEMHSLKSVLNQVLRSVDDEKKWQTKQFVFDNISAWANKWPALIAANLPDIVPVASGAMWSTKKEVVDSATTCMRKACEVVGNPDIVPFIDHLLLCIAHPENVPETVHKLAATTFVTEVKAPTLAIMVPLMKRGLSEKKPAVLRQTCVIIDNMCKLVENPQDAEQFLPSLMPAIERIIEIAADPELRQVADRARATLVRVGGGNLKQEDALVAEAQKMRELHHEIRTSIGQLAKKIAKVEKLADAVVDYVATFSQSLDLLRDFEAAHWAPIAPKLTSAMSLDNAKKLVEELRLHYVEMDAKRIKAEKEVDEEEGEVLCDCDFSLAYGGMILLNNAHLKLQRGQRYGLLGPNGSGKTTLMRAIAEDKLEGFPSPDELRTVFVEHSLQAEDADFPVIDFVANDEKLQKQNIKREEIAETLASVGFTPDMQAQPVGSLSGGWKMKLELARAMLMHADILLLDEPTNHLDVANVKWLENYLTSLSDVTSIIVSHDSGFIDNVCTNIVHYESRKLKTYKGNMSHFVTLVPEAKSYYELTNENLKFKFPEPGFLDGVKSKDKAILKLMHCDYTYPGTTKQILKDVSVNCALNSRVACVGPNGAGKSTLIKLLTGETEPDSGEVYKHPNLRVAYVAQHAFHHVEQHLDKTANEYIRWRFQYGEDRELLAKASRQMSEEDKAQMEKAFLHPETQEKIRIESIQGRRKDKRSFEYELKLVGKPFEENLWMSRADLEELGFQKILQAFDDKEAQKAGLYTRPLTSKNVEQHLADIGLDPEFSTHNRIRGLSGGQKVKVVLGAAMWQNPHMLVLDEPTNYLDRDALGALAEAIKEYGGGVVIISHNHEFTGAICPEKWSVNNGVCDVTGATYAPAEKLEQKEQTEVKDALGNVTKVKSTRKLTRKEIKAKEKRKAAAIKAGLVPSDSEDEL</sequence>
<dbReference type="FunFam" id="3.40.50.300:FF:000193">
    <property type="entry name" value="Probable Elongation factor 3"/>
    <property type="match status" value="1"/>
</dbReference>
<dbReference type="Gene3D" id="1.25.10.10">
    <property type="entry name" value="Leucine-rich Repeat Variant"/>
    <property type="match status" value="1"/>
</dbReference>
<dbReference type="Proteomes" id="UP000274922">
    <property type="component" value="Unassembled WGS sequence"/>
</dbReference>
<dbReference type="InterPro" id="IPR027417">
    <property type="entry name" value="P-loop_NTPase"/>
</dbReference>
<keyword evidence="9" id="KW-0067">ATP-binding</keyword>
<evidence type="ECO:0000256" key="10">
    <source>
        <dbReference type="ARBA" id="ARBA00022884"/>
    </source>
</evidence>
<accession>A0A4P9XA09</accession>
<dbReference type="SUPFAM" id="SSF52540">
    <property type="entry name" value="P-loop containing nucleoside triphosphate hydrolases"/>
    <property type="match status" value="2"/>
</dbReference>
<dbReference type="Pfam" id="PF24984">
    <property type="entry name" value="HEAT_EF3_GNC1"/>
    <property type="match status" value="1"/>
</dbReference>
<dbReference type="PANTHER" id="PTHR19211">
    <property type="entry name" value="ATP-BINDING TRANSPORT PROTEIN-RELATED"/>
    <property type="match status" value="1"/>
</dbReference>
<dbReference type="InterPro" id="IPR003593">
    <property type="entry name" value="AAA+_ATPase"/>
</dbReference>
<evidence type="ECO:0000256" key="16">
    <source>
        <dbReference type="SAM" id="Coils"/>
    </source>
</evidence>
<reference evidence="21 22" key="1">
    <citation type="journal article" date="2018" name="Nat. Microbiol.">
        <title>Leveraging single-cell genomics to expand the fungal tree of life.</title>
        <authorList>
            <person name="Ahrendt S.R."/>
            <person name="Quandt C.A."/>
            <person name="Ciobanu D."/>
            <person name="Clum A."/>
            <person name="Salamov A."/>
            <person name="Andreopoulos B."/>
            <person name="Cheng J.F."/>
            <person name="Woyke T."/>
            <person name="Pelin A."/>
            <person name="Henrissat B."/>
            <person name="Reynolds N.K."/>
            <person name="Benny G.L."/>
            <person name="Smith M.E."/>
            <person name="James T.Y."/>
            <person name="Grigoriev I.V."/>
        </authorList>
    </citation>
    <scope>NUCLEOTIDE SEQUENCE [LARGE SCALE GENOMIC DNA]</scope>
    <source>
        <strain evidence="21 22">ATCC 52028</strain>
    </source>
</reference>
<dbReference type="EMBL" id="ML009112">
    <property type="protein sequence ID" value="RKO98144.1"/>
    <property type="molecule type" value="Genomic_DNA"/>
</dbReference>
<feature type="compositionally biased region" description="Low complexity" evidence="17">
    <location>
        <begin position="10"/>
        <end position="23"/>
    </location>
</feature>
<proteinExistence type="inferred from homology"/>
<evidence type="ECO:0000256" key="6">
    <source>
        <dbReference type="ARBA" id="ARBA00022741"/>
    </source>
</evidence>
<feature type="coiled-coil region" evidence="16">
    <location>
        <begin position="430"/>
        <end position="464"/>
    </location>
</feature>
<evidence type="ECO:0000256" key="2">
    <source>
        <dbReference type="ARBA" id="ARBA00004815"/>
    </source>
</evidence>
<keyword evidence="4" id="KW-0963">Cytoplasm</keyword>
<dbReference type="InterPro" id="IPR011989">
    <property type="entry name" value="ARM-like"/>
</dbReference>
<feature type="region of interest" description="Disordered" evidence="17">
    <location>
        <begin position="1"/>
        <end position="29"/>
    </location>
</feature>
<dbReference type="Gene3D" id="2.40.50.990">
    <property type="match status" value="1"/>
</dbReference>
<dbReference type="SUPFAM" id="SSF48371">
    <property type="entry name" value="ARM repeat"/>
    <property type="match status" value="1"/>
</dbReference>
<dbReference type="PANTHER" id="PTHR19211:SF5">
    <property type="entry name" value="ELONGATION FACTOR 3A-RELATED"/>
    <property type="match status" value="1"/>
</dbReference>
<keyword evidence="5" id="KW-0677">Repeat</keyword>
<reference evidence="20" key="2">
    <citation type="submission" date="2018-04" db="EMBL/GenBank/DDBJ databases">
        <title>Leveraging single-cell genomics to expand the Fungal Tree of Life.</title>
        <authorList>
            <consortium name="DOE Joint Genome Institute"/>
            <person name="Ahrendt S.R."/>
            <person name="Quandt C.A."/>
            <person name="Ciobanu D."/>
            <person name="Clum A."/>
            <person name="Salamov A."/>
            <person name="Andreopoulos B."/>
            <person name="Cheng J.-F."/>
            <person name="Woyke T."/>
            <person name="Pelin A."/>
            <person name="Henrissat B."/>
            <person name="Benny G.L."/>
            <person name="Smith M.E."/>
            <person name="James T.Y."/>
            <person name="Grigoriev I.V."/>
        </authorList>
    </citation>
    <scope>NUCLEOTIDE SEQUENCE</scope>
    <source>
        <strain evidence="20">ATCC 52028</strain>
    </source>
</reference>
<dbReference type="SMART" id="SM00298">
    <property type="entry name" value="CHROMO"/>
    <property type="match status" value="1"/>
</dbReference>
<evidence type="ECO:0000256" key="3">
    <source>
        <dbReference type="ARBA" id="ARBA00011054"/>
    </source>
</evidence>
<feature type="domain" description="ABC transporter" evidence="18">
    <location>
        <begin position="708"/>
        <end position="1025"/>
    </location>
</feature>
<dbReference type="SMART" id="SM00382">
    <property type="entry name" value="AAA"/>
    <property type="match status" value="2"/>
</dbReference>
<dbReference type="GO" id="GO:0016887">
    <property type="term" value="F:ATP hydrolysis activity"/>
    <property type="evidence" value="ECO:0007669"/>
    <property type="project" value="InterPro"/>
</dbReference>
<evidence type="ECO:0000256" key="17">
    <source>
        <dbReference type="SAM" id="MobiDB-lite"/>
    </source>
</evidence>
<dbReference type="EMBL" id="ML014150">
    <property type="protein sequence ID" value="RKP02178.1"/>
    <property type="molecule type" value="Genomic_DNA"/>
</dbReference>
<evidence type="ECO:0000259" key="18">
    <source>
        <dbReference type="PROSITE" id="PS50893"/>
    </source>
</evidence>
<dbReference type="InterPro" id="IPR016024">
    <property type="entry name" value="ARM-type_fold"/>
</dbReference>
<keyword evidence="7" id="KW-0251">Elongation factor</keyword>